<sequence length="492" mass="54188">MTDEHSVDFLKQKYQLVPGQKENKRKKKLFKILGTVFVVTAMCGVLVSYNLSKKFNDNIVGYDGFSLFSSLRSLVGSSDKELTGENDDRINFLLLGIGGSGHDGPELTDTIMFASYRPSTSDIGLLSIPRDLAVPIPGYGYQKINSINAYGEMENPGSGPEWSSEVISDLLDQEIHYYVKVDFNGFIDLIDGIGGIDVYVDRSFTDETYPTQDDLVQTITFEQGWTHMNGDTALQFARSRHGNNGEGSDFARADRQQKILLAVKDNLLSASTFLNPSKLNNLVETFQDNVETNMSFWELMKMTRYIPNIDTEKIHTTVLDSSTNSPLYSSTINGSFVLLPKRDDWGPIKEIAEQILSSQTSTTLSQQSTSSATPAGSNVTLEIQNGTGVSGLAFQTSQMLAGTNFSVVSIGNADSQNYATTIIYDLTSGEKSQELQILKEFLEADVAMTTAGWVFSDTVVPRELTVDNPETLDQTVDFLIILGQNATNLVLQ</sequence>
<keyword evidence="2" id="KW-1133">Transmembrane helix</keyword>
<dbReference type="PANTHER" id="PTHR33392:SF6">
    <property type="entry name" value="POLYISOPRENYL-TEICHOIC ACID--PEPTIDOGLYCAN TEICHOIC ACID TRANSFERASE TAGU"/>
    <property type="match status" value="1"/>
</dbReference>
<evidence type="ECO:0000256" key="1">
    <source>
        <dbReference type="ARBA" id="ARBA00006068"/>
    </source>
</evidence>
<keyword evidence="2" id="KW-0812">Transmembrane</keyword>
<dbReference type="InterPro" id="IPR004474">
    <property type="entry name" value="LytR_CpsA_psr"/>
</dbReference>
<dbReference type="PANTHER" id="PTHR33392">
    <property type="entry name" value="POLYISOPRENYL-TEICHOIC ACID--PEPTIDOGLYCAN TEICHOIC ACID TRANSFERASE TAGU"/>
    <property type="match status" value="1"/>
</dbReference>
<dbReference type="InterPro" id="IPR027381">
    <property type="entry name" value="LytR/CpsA/Psr_C"/>
</dbReference>
<proteinExistence type="inferred from homology"/>
<dbReference type="Gene3D" id="3.40.630.190">
    <property type="entry name" value="LCP protein"/>
    <property type="match status" value="1"/>
</dbReference>
<dbReference type="Pfam" id="PF03816">
    <property type="entry name" value="LytR_cpsA_psr"/>
    <property type="match status" value="1"/>
</dbReference>
<feature type="domain" description="LytR/CpsA/Psr regulator C-terminal" evidence="4">
    <location>
        <begin position="378"/>
        <end position="432"/>
    </location>
</feature>
<gene>
    <name evidence="5" type="primary">lytR3</name>
    <name evidence="5" type="ORF">UU50_C0010G0021</name>
</gene>
<name>A0A0G0VHM9_9BACT</name>
<reference evidence="5 6" key="1">
    <citation type="journal article" date="2015" name="Nature">
        <title>rRNA introns, odd ribosomes, and small enigmatic genomes across a large radiation of phyla.</title>
        <authorList>
            <person name="Brown C.T."/>
            <person name="Hug L.A."/>
            <person name="Thomas B.C."/>
            <person name="Sharon I."/>
            <person name="Castelle C.J."/>
            <person name="Singh A."/>
            <person name="Wilkins M.J."/>
            <person name="Williams K.H."/>
            <person name="Banfield J.F."/>
        </authorList>
    </citation>
    <scope>NUCLEOTIDE SEQUENCE [LARGE SCALE GENOMIC DNA]</scope>
</reference>
<comment type="caution">
    <text evidence="5">The sequence shown here is derived from an EMBL/GenBank/DDBJ whole genome shotgun (WGS) entry which is preliminary data.</text>
</comment>
<evidence type="ECO:0000313" key="5">
    <source>
        <dbReference type="EMBL" id="KKR99126.1"/>
    </source>
</evidence>
<dbReference type="InterPro" id="IPR050922">
    <property type="entry name" value="LytR/CpsA/Psr_CW_biosynth"/>
</dbReference>
<dbReference type="EMBL" id="LCAW01000010">
    <property type="protein sequence ID" value="KKR99126.1"/>
    <property type="molecule type" value="Genomic_DNA"/>
</dbReference>
<evidence type="ECO:0000259" key="4">
    <source>
        <dbReference type="Pfam" id="PF13399"/>
    </source>
</evidence>
<accession>A0A0G0VHM9</accession>
<keyword evidence="2" id="KW-0472">Membrane</keyword>
<dbReference type="Proteomes" id="UP000033930">
    <property type="component" value="Unassembled WGS sequence"/>
</dbReference>
<dbReference type="AlphaFoldDB" id="A0A0G0VHM9"/>
<dbReference type="NCBIfam" id="TIGR00350">
    <property type="entry name" value="lytR_cpsA_psr"/>
    <property type="match status" value="1"/>
</dbReference>
<evidence type="ECO:0000256" key="2">
    <source>
        <dbReference type="SAM" id="Phobius"/>
    </source>
</evidence>
<feature type="transmembrane region" description="Helical" evidence="2">
    <location>
        <begin position="29"/>
        <end position="49"/>
    </location>
</feature>
<feature type="domain" description="Cell envelope-related transcriptional attenuator" evidence="3">
    <location>
        <begin position="108"/>
        <end position="267"/>
    </location>
</feature>
<dbReference type="Gene3D" id="3.30.70.2390">
    <property type="match status" value="1"/>
</dbReference>
<protein>
    <submittedName>
        <fullName evidence="5">Transcriptional regulator</fullName>
    </submittedName>
</protein>
<dbReference type="Pfam" id="PF13399">
    <property type="entry name" value="LytR_C"/>
    <property type="match status" value="1"/>
</dbReference>
<evidence type="ECO:0000313" key="6">
    <source>
        <dbReference type="Proteomes" id="UP000033930"/>
    </source>
</evidence>
<evidence type="ECO:0000259" key="3">
    <source>
        <dbReference type="Pfam" id="PF03816"/>
    </source>
</evidence>
<comment type="similarity">
    <text evidence="1">Belongs to the LytR/CpsA/Psr (LCP) family.</text>
</comment>
<organism evidence="5 6">
    <name type="scientific">Candidatus Uhrbacteria bacterium GW2011_GWC1_41_20</name>
    <dbReference type="NCBI Taxonomy" id="1618983"/>
    <lineage>
        <taxon>Bacteria</taxon>
        <taxon>Candidatus Uhriibacteriota</taxon>
    </lineage>
</organism>